<keyword evidence="1" id="KW-1133">Transmembrane helix</keyword>
<dbReference type="EMBL" id="NBXA01000017">
    <property type="protein sequence ID" value="RFA13703.1"/>
    <property type="molecule type" value="Genomic_DNA"/>
</dbReference>
<organism evidence="3 4">
    <name type="scientific">Subtercola boreus</name>
    <dbReference type="NCBI Taxonomy" id="120213"/>
    <lineage>
        <taxon>Bacteria</taxon>
        <taxon>Bacillati</taxon>
        <taxon>Actinomycetota</taxon>
        <taxon>Actinomycetes</taxon>
        <taxon>Micrococcales</taxon>
        <taxon>Microbacteriaceae</taxon>
        <taxon>Subtercola</taxon>
    </lineage>
</organism>
<accession>A0A3E0VWK0</accession>
<feature type="transmembrane region" description="Helical" evidence="1">
    <location>
        <begin position="199"/>
        <end position="220"/>
    </location>
</feature>
<feature type="signal peptide" evidence="2">
    <location>
        <begin position="1"/>
        <end position="23"/>
    </location>
</feature>
<evidence type="ECO:0000256" key="2">
    <source>
        <dbReference type="SAM" id="SignalP"/>
    </source>
</evidence>
<reference evidence="3 4" key="1">
    <citation type="submission" date="2017-04" db="EMBL/GenBank/DDBJ databases">
        <title>Comparative genome analysis of Subtercola boreus.</title>
        <authorList>
            <person name="Cho Y.-J."/>
            <person name="Cho A."/>
            <person name="Kim O.-S."/>
            <person name="Lee J.-I."/>
        </authorList>
    </citation>
    <scope>NUCLEOTIDE SEQUENCE [LARGE SCALE GENOMIC DNA]</scope>
    <source>
        <strain evidence="3 4">P27444</strain>
    </source>
</reference>
<evidence type="ECO:0000313" key="3">
    <source>
        <dbReference type="EMBL" id="RFA13703.1"/>
    </source>
</evidence>
<evidence type="ECO:0000313" key="4">
    <source>
        <dbReference type="Proteomes" id="UP000256709"/>
    </source>
</evidence>
<sequence length="251" mass="25701">MILAATVTIAAIALLGMPGVSSASASAAPAMYRSAPAASEATPCPANPNVGHCDADADRIADQLERQLCGTATCATSSEDTDGDGIPDWVEYTACRTTTCADPGLDTDGNGIPDYISEIICGTATCTDGLETLNPHGVQQWISVLICGDITCATGTEDLNGDGVPDAAQLLKRYLDLKAAREAAEAARLRALAHTGLTVVLPIGAGLLVAAGGMAALLAWRRQRRLADPGELDLDGGHADELARPFAEAGE</sequence>
<keyword evidence="2" id="KW-0732">Signal</keyword>
<protein>
    <submittedName>
        <fullName evidence="3">Uncharacterized protein</fullName>
    </submittedName>
</protein>
<comment type="caution">
    <text evidence="3">The sequence shown here is derived from an EMBL/GenBank/DDBJ whole genome shotgun (WGS) entry which is preliminary data.</text>
</comment>
<keyword evidence="1" id="KW-0812">Transmembrane</keyword>
<gene>
    <name evidence="3" type="ORF">B7R21_07670</name>
</gene>
<proteinExistence type="predicted"/>
<dbReference type="AlphaFoldDB" id="A0A3E0VWK0"/>
<evidence type="ECO:0000256" key="1">
    <source>
        <dbReference type="SAM" id="Phobius"/>
    </source>
</evidence>
<dbReference type="Proteomes" id="UP000256709">
    <property type="component" value="Unassembled WGS sequence"/>
</dbReference>
<feature type="chain" id="PRO_5017543732" evidence="2">
    <location>
        <begin position="24"/>
        <end position="251"/>
    </location>
</feature>
<keyword evidence="1" id="KW-0472">Membrane</keyword>
<name>A0A3E0VWK0_9MICO</name>